<feature type="compositionally biased region" description="Polar residues" evidence="5">
    <location>
        <begin position="302"/>
        <end position="313"/>
    </location>
</feature>
<keyword evidence="1" id="KW-0805">Transcription regulation</keyword>
<evidence type="ECO:0000259" key="6">
    <source>
        <dbReference type="PROSITE" id="PS50118"/>
    </source>
</evidence>
<evidence type="ECO:0000256" key="3">
    <source>
        <dbReference type="ARBA" id="ARBA00023163"/>
    </source>
</evidence>
<dbReference type="Gene3D" id="1.10.30.10">
    <property type="entry name" value="High mobility group box domain"/>
    <property type="match status" value="1"/>
</dbReference>
<dbReference type="GO" id="GO:0030154">
    <property type="term" value="P:cell differentiation"/>
    <property type="evidence" value="ECO:0007669"/>
    <property type="project" value="TreeGrafter"/>
</dbReference>
<dbReference type="EMBL" id="MU006567">
    <property type="protein sequence ID" value="KAF2749051.1"/>
    <property type="molecule type" value="Genomic_DNA"/>
</dbReference>
<evidence type="ECO:0000256" key="1">
    <source>
        <dbReference type="ARBA" id="ARBA00023015"/>
    </source>
</evidence>
<dbReference type="PROSITE" id="PS50118">
    <property type="entry name" value="HMG_BOX_2"/>
    <property type="match status" value="1"/>
</dbReference>
<evidence type="ECO:0000256" key="2">
    <source>
        <dbReference type="ARBA" id="ARBA00023125"/>
    </source>
</evidence>
<feature type="region of interest" description="Disordered" evidence="5">
    <location>
        <begin position="359"/>
        <end position="378"/>
    </location>
</feature>
<dbReference type="FunFam" id="1.10.30.10:FF:000041">
    <property type="entry name" value="HMG box family protein"/>
    <property type="match status" value="1"/>
</dbReference>
<feature type="compositionally biased region" description="Polar residues" evidence="5">
    <location>
        <begin position="268"/>
        <end position="278"/>
    </location>
</feature>
<dbReference type="GO" id="GO:0001228">
    <property type="term" value="F:DNA-binding transcription activator activity, RNA polymerase II-specific"/>
    <property type="evidence" value="ECO:0007669"/>
    <property type="project" value="TreeGrafter"/>
</dbReference>
<dbReference type="CDD" id="cd01389">
    <property type="entry name" value="HMG-box_ROX1-like"/>
    <property type="match status" value="1"/>
</dbReference>
<keyword evidence="3" id="KW-0804">Transcription</keyword>
<feature type="region of interest" description="Disordered" evidence="5">
    <location>
        <begin position="516"/>
        <end position="544"/>
    </location>
</feature>
<keyword evidence="2 4" id="KW-0238">DNA-binding</keyword>
<name>A0A6A6VIL5_9PLEO</name>
<feature type="region of interest" description="Disordered" evidence="5">
    <location>
        <begin position="42"/>
        <end position="124"/>
    </location>
</feature>
<evidence type="ECO:0000313" key="8">
    <source>
        <dbReference type="Proteomes" id="UP000799440"/>
    </source>
</evidence>
<feature type="region of interest" description="Disordered" evidence="5">
    <location>
        <begin position="200"/>
        <end position="237"/>
    </location>
</feature>
<feature type="DNA-binding region" description="HMG box" evidence="4">
    <location>
        <begin position="147"/>
        <end position="215"/>
    </location>
</feature>
<evidence type="ECO:0000313" key="7">
    <source>
        <dbReference type="EMBL" id="KAF2749051.1"/>
    </source>
</evidence>
<feature type="domain" description="HMG box" evidence="6">
    <location>
        <begin position="147"/>
        <end position="215"/>
    </location>
</feature>
<dbReference type="AlphaFoldDB" id="A0A6A6VIL5"/>
<dbReference type="PANTHER" id="PTHR10270:SF320">
    <property type="entry name" value="BOX TRANSCRIPTIONAL REGULATOR, PUTATIVE (AFU_ORTHOLOGUE AFUA_4G10820)-RELATED"/>
    <property type="match status" value="1"/>
</dbReference>
<dbReference type="Proteomes" id="UP000799440">
    <property type="component" value="Unassembled WGS sequence"/>
</dbReference>
<dbReference type="SMART" id="SM00398">
    <property type="entry name" value="HMG"/>
    <property type="match status" value="1"/>
</dbReference>
<dbReference type="SUPFAM" id="SSF47095">
    <property type="entry name" value="HMG-box"/>
    <property type="match status" value="1"/>
</dbReference>
<accession>A0A6A6VIL5</accession>
<dbReference type="InterPro" id="IPR036910">
    <property type="entry name" value="HMG_box_dom_sf"/>
</dbReference>
<dbReference type="GO" id="GO:0000978">
    <property type="term" value="F:RNA polymerase II cis-regulatory region sequence-specific DNA binding"/>
    <property type="evidence" value="ECO:0007669"/>
    <property type="project" value="TreeGrafter"/>
</dbReference>
<protein>
    <recommendedName>
        <fullName evidence="6">HMG box domain-containing protein</fullName>
    </recommendedName>
</protein>
<dbReference type="PANTHER" id="PTHR10270">
    <property type="entry name" value="SOX TRANSCRIPTION FACTOR"/>
    <property type="match status" value="1"/>
</dbReference>
<dbReference type="GO" id="GO:0005634">
    <property type="term" value="C:nucleus"/>
    <property type="evidence" value="ECO:0007669"/>
    <property type="project" value="UniProtKB-UniRule"/>
</dbReference>
<feature type="compositionally biased region" description="Low complexity" evidence="5">
    <location>
        <begin position="223"/>
        <end position="235"/>
    </location>
</feature>
<dbReference type="Pfam" id="PF00505">
    <property type="entry name" value="HMG_box"/>
    <property type="match status" value="1"/>
</dbReference>
<evidence type="ECO:0000256" key="5">
    <source>
        <dbReference type="SAM" id="MobiDB-lite"/>
    </source>
</evidence>
<reference evidence="7" key="1">
    <citation type="journal article" date="2020" name="Stud. Mycol.">
        <title>101 Dothideomycetes genomes: a test case for predicting lifestyles and emergence of pathogens.</title>
        <authorList>
            <person name="Haridas S."/>
            <person name="Albert R."/>
            <person name="Binder M."/>
            <person name="Bloem J."/>
            <person name="Labutti K."/>
            <person name="Salamov A."/>
            <person name="Andreopoulos B."/>
            <person name="Baker S."/>
            <person name="Barry K."/>
            <person name="Bills G."/>
            <person name="Bluhm B."/>
            <person name="Cannon C."/>
            <person name="Castanera R."/>
            <person name="Culley D."/>
            <person name="Daum C."/>
            <person name="Ezra D."/>
            <person name="Gonzalez J."/>
            <person name="Henrissat B."/>
            <person name="Kuo A."/>
            <person name="Liang C."/>
            <person name="Lipzen A."/>
            <person name="Lutzoni F."/>
            <person name="Magnuson J."/>
            <person name="Mondo S."/>
            <person name="Nolan M."/>
            <person name="Ohm R."/>
            <person name="Pangilinan J."/>
            <person name="Park H.-J."/>
            <person name="Ramirez L."/>
            <person name="Alfaro M."/>
            <person name="Sun H."/>
            <person name="Tritt A."/>
            <person name="Yoshinaga Y."/>
            <person name="Zwiers L.-H."/>
            <person name="Turgeon B."/>
            <person name="Goodwin S."/>
            <person name="Spatafora J."/>
            <person name="Crous P."/>
            <person name="Grigoriev I."/>
        </authorList>
    </citation>
    <scope>NUCLEOTIDE SEQUENCE</scope>
    <source>
        <strain evidence="7">CBS 119925</strain>
    </source>
</reference>
<dbReference type="InterPro" id="IPR050140">
    <property type="entry name" value="SRY-related_HMG-box_TF-like"/>
</dbReference>
<sequence length="655" mass="72502">MLASRTLPPIASLASPRPDHHPPPLAANQSVVSFTYVPRQYTKTKMRTASGSLVEETQLSPRLRKSTRVNDFRASGAPSPVDRIKNEGPTSAPLSPRSSRKRAAPLATGLNGVDFEDADSPVDSRHPYSATGDIPGQMCMCLPEPKIPRPRNAFILYRQHHQTAVAARNPGLANPEISKIIGEQWNAEPHDQKLKWQHLAQEEKAKHQEQYPDYRYQPRRGNKPGSSPNNSSGDHSPVDKYCCSKCGGRSIRTPTSPLPSGRPILPSPAQSEVFSPTSRYLPPMSNLSLDSPGLRRRGPGPSNLSSIQVSTPMTPDVGNPHSPGTPDSKRRRYNYATNAGNARRSDSVYYAQGRRDSLLPMNAVRPSPPNTAMLTPPPPSARNMRRGSLDLSVHVPDSHDQSRSVEAMIMSVPYLLKVKVLGRITPPLKDPGPTSPAIQVRGAIISVEGDDFGAVEELTQWLKNDLESAQSREYCPRIATPPRVPQQDAKNVTFEDYLDLIKDWHGKSREMIRYITTQPEAADSDSGKDDKSDKGSDTKNPDVKKKPVVILPTYQLHAANMYTSRIPMQDAYSPTDHWQWMATLWRGTVGPDLTIFIDTPDSREGQKSGKLVELNEEIRCLTVRKDKGANFDAASLRRVAFEVGEWIRDISNKAR</sequence>
<feature type="compositionally biased region" description="Polar residues" evidence="5">
    <location>
        <begin position="88"/>
        <end position="97"/>
    </location>
</feature>
<keyword evidence="8" id="KW-1185">Reference proteome</keyword>
<evidence type="ECO:0000256" key="4">
    <source>
        <dbReference type="PROSITE-ProRule" id="PRU00267"/>
    </source>
</evidence>
<organism evidence="7 8">
    <name type="scientific">Sporormia fimetaria CBS 119925</name>
    <dbReference type="NCBI Taxonomy" id="1340428"/>
    <lineage>
        <taxon>Eukaryota</taxon>
        <taxon>Fungi</taxon>
        <taxon>Dikarya</taxon>
        <taxon>Ascomycota</taxon>
        <taxon>Pezizomycotina</taxon>
        <taxon>Dothideomycetes</taxon>
        <taxon>Pleosporomycetidae</taxon>
        <taxon>Pleosporales</taxon>
        <taxon>Sporormiaceae</taxon>
        <taxon>Sporormia</taxon>
    </lineage>
</organism>
<keyword evidence="4" id="KW-0539">Nucleus</keyword>
<dbReference type="OrthoDB" id="6247875at2759"/>
<proteinExistence type="predicted"/>
<feature type="region of interest" description="Disordered" evidence="5">
    <location>
        <begin position="249"/>
        <end position="332"/>
    </location>
</feature>
<dbReference type="GO" id="GO:0000122">
    <property type="term" value="P:negative regulation of transcription by RNA polymerase II"/>
    <property type="evidence" value="ECO:0007669"/>
    <property type="project" value="TreeGrafter"/>
</dbReference>
<feature type="compositionally biased region" description="Basic and acidic residues" evidence="5">
    <location>
        <begin position="200"/>
        <end position="212"/>
    </location>
</feature>
<feature type="compositionally biased region" description="Basic and acidic residues" evidence="5">
    <location>
        <begin position="525"/>
        <end position="544"/>
    </location>
</feature>
<feature type="compositionally biased region" description="Polar residues" evidence="5">
    <location>
        <begin position="42"/>
        <end position="60"/>
    </location>
</feature>
<gene>
    <name evidence="7" type="ORF">M011DRAFT_323837</name>
</gene>
<feature type="region of interest" description="Disordered" evidence="5">
    <location>
        <begin position="1"/>
        <end position="30"/>
    </location>
</feature>
<dbReference type="InterPro" id="IPR009071">
    <property type="entry name" value="HMG_box_dom"/>
</dbReference>